<keyword evidence="1" id="KW-1133">Transmembrane helix</keyword>
<feature type="transmembrane region" description="Helical" evidence="1">
    <location>
        <begin position="86"/>
        <end position="104"/>
    </location>
</feature>
<sequence length="377" mass="41621">MVAGFSLVLAFFVFARFSFGYFIGFYFAAMIAGYLWFSFFSSRTYDHSAARISAIASIIAFLLPALFVSGPFSRAKSISIVTFDRIVAALFLLSAVTVVIAATYNFKIVSPTDASRLRVDSFPTILRYLIVLTSTSVLPFLFAYCVQRNAYWPACGILLLMLCYYPVSVTKLTFFAPAWLIFMSVLARFSGVRVTTVLSVLLPMATGTILLFFFGADGTFTRFANLYFFTVNFRMNAVPSLAMDLYYEFFGRHDLTYFCQIRVLKGIVGCSYHEQLGVVMQHFFPDGGTYNGSLFATEGIASVGLVLAPISAFICGLVIACGNRVSSDLPPSFVLVSSAILTQALLNVPLSTALLTHGGALLFLLWYLTPREIFGRE</sequence>
<protein>
    <recommendedName>
        <fullName evidence="4">Oligosaccharide repeat unit polymerase</fullName>
    </recommendedName>
</protein>
<proteinExistence type="predicted"/>
<feature type="transmembrane region" description="Helical" evidence="1">
    <location>
        <begin position="197"/>
        <end position="214"/>
    </location>
</feature>
<evidence type="ECO:0000313" key="2">
    <source>
        <dbReference type="EMBL" id="KWV52112.1"/>
    </source>
</evidence>
<feature type="transmembrane region" description="Helical" evidence="1">
    <location>
        <begin position="49"/>
        <end position="66"/>
    </location>
</feature>
<keyword evidence="3" id="KW-1185">Reference proteome</keyword>
<feature type="transmembrane region" description="Helical" evidence="1">
    <location>
        <begin position="6"/>
        <end position="37"/>
    </location>
</feature>
<dbReference type="EMBL" id="LNCU01000085">
    <property type="protein sequence ID" value="KWV52112.1"/>
    <property type="molecule type" value="Genomic_DNA"/>
</dbReference>
<feature type="transmembrane region" description="Helical" evidence="1">
    <location>
        <begin position="352"/>
        <end position="369"/>
    </location>
</feature>
<evidence type="ECO:0000313" key="3">
    <source>
        <dbReference type="Proteomes" id="UP000057737"/>
    </source>
</evidence>
<keyword evidence="1" id="KW-0812">Transmembrane</keyword>
<evidence type="ECO:0000256" key="1">
    <source>
        <dbReference type="SAM" id="Phobius"/>
    </source>
</evidence>
<dbReference type="Proteomes" id="UP000057737">
    <property type="component" value="Unassembled WGS sequence"/>
</dbReference>
<feature type="transmembrane region" description="Helical" evidence="1">
    <location>
        <begin position="300"/>
        <end position="322"/>
    </location>
</feature>
<accession>A0A120FLF3</accession>
<feature type="transmembrane region" description="Helical" evidence="1">
    <location>
        <begin position="125"/>
        <end position="144"/>
    </location>
</feature>
<keyword evidence="1" id="KW-0472">Membrane</keyword>
<organism evidence="2 3">
    <name type="scientific">Bradyrhizobium macuxiense</name>
    <dbReference type="NCBI Taxonomy" id="1755647"/>
    <lineage>
        <taxon>Bacteria</taxon>
        <taxon>Pseudomonadati</taxon>
        <taxon>Pseudomonadota</taxon>
        <taxon>Alphaproteobacteria</taxon>
        <taxon>Hyphomicrobiales</taxon>
        <taxon>Nitrobacteraceae</taxon>
        <taxon>Bradyrhizobium</taxon>
    </lineage>
</organism>
<reference evidence="2 3" key="1">
    <citation type="submission" date="2015-11" db="EMBL/GenBank/DDBJ databases">
        <title>Draft Genome Sequence of the Strain BR 10303 (Bradyrhizobium sp.) isolated from nodules of Centrolobium paraense.</title>
        <authorList>
            <person name="Zelli J.E."/>
            <person name="Simoes-Araujo J.L."/>
            <person name="Barauna A.C."/>
            <person name="Silva K."/>
        </authorList>
    </citation>
    <scope>NUCLEOTIDE SEQUENCE [LARGE SCALE GENOMIC DNA]</scope>
    <source>
        <strain evidence="2 3">BR 10303</strain>
    </source>
</reference>
<evidence type="ECO:0008006" key="4">
    <source>
        <dbReference type="Google" id="ProtNLM"/>
    </source>
</evidence>
<comment type="caution">
    <text evidence="2">The sequence shown here is derived from an EMBL/GenBank/DDBJ whole genome shotgun (WGS) entry which is preliminary data.</text>
</comment>
<gene>
    <name evidence="2" type="ORF">AS156_11125</name>
</gene>
<name>A0A120FLF3_9BRAD</name>
<dbReference type="AlphaFoldDB" id="A0A120FLF3"/>